<evidence type="ECO:0000256" key="5">
    <source>
        <dbReference type="SAM" id="MobiDB-lite"/>
    </source>
</evidence>
<sequence>MSEQGKGSVSASAAAPAPGSDTYKGWLFKWTNYLKGYQRRWFVLSNGLLSYYRTQAEMAHTCRGTINLATAHIDTEDACNIVLSSGGRTYHLKASTEVERQRWVTALELAKAKAIRMMNDQSDDSGDEEPTSQSDRSELQGTLKLLVSKLDDLSTCNDLIAKHGAALQRSLTELEGLKVTIEGGEKIKAVNERATLFRITSNAMINACRDFLDLAETHSRRWQRALQYEREQRTHLEETIEQLAKQHNSLERAWREAPTLASSSPSAPATNKGGERSNKEEASDEDEDTEYFDAMEDSPAFITVTASESTQHRRSQSNLSGASGGQAYEWNQDDNMSPSCNDVSGKELQPRRERRTRVQTSPITP</sequence>
<feature type="region of interest" description="Disordered" evidence="5">
    <location>
        <begin position="303"/>
        <end position="365"/>
    </location>
</feature>
<reference evidence="7 8" key="2">
    <citation type="submission" date="2019-01" db="EMBL/GenBank/DDBJ databases">
        <title>A chromosome length genome reference of the Java medaka (oryzias javanicus).</title>
        <authorList>
            <person name="Herpin A."/>
            <person name="Takehana Y."/>
            <person name="Naruse K."/>
            <person name="Ansai S."/>
            <person name="Kawaguchi M."/>
        </authorList>
    </citation>
    <scope>NUCLEOTIDE SEQUENCE [LARGE SCALE GENOMIC DNA]</scope>
    <source>
        <strain evidence="7">RS831</strain>
        <tissue evidence="7">Whole body</tissue>
    </source>
</reference>
<gene>
    <name evidence="7" type="ORF">OJAV_G00089340</name>
</gene>
<evidence type="ECO:0000313" key="7">
    <source>
        <dbReference type="EMBL" id="RVE68284.1"/>
    </source>
</evidence>
<dbReference type="FunFam" id="2.30.29.30:FF:000074">
    <property type="entry name" value="Oxysterol-binding protein"/>
    <property type="match status" value="1"/>
</dbReference>
<feature type="compositionally biased region" description="Polar residues" evidence="5">
    <location>
        <begin position="333"/>
        <end position="342"/>
    </location>
</feature>
<feature type="compositionally biased region" description="Low complexity" evidence="5">
    <location>
        <begin position="257"/>
        <end position="270"/>
    </location>
</feature>
<dbReference type="AlphaFoldDB" id="A0A437D088"/>
<keyword evidence="3" id="KW-0446">Lipid-binding</keyword>
<proteinExistence type="predicted"/>
<dbReference type="GO" id="GO:0015485">
    <property type="term" value="F:cholesterol binding"/>
    <property type="evidence" value="ECO:0007669"/>
    <property type="project" value="TreeGrafter"/>
</dbReference>
<protein>
    <recommendedName>
        <fullName evidence="6">PH domain-containing protein</fullName>
    </recommendedName>
</protein>
<feature type="region of interest" description="Disordered" evidence="5">
    <location>
        <begin position="253"/>
        <end position="289"/>
    </location>
</feature>
<dbReference type="Proteomes" id="UP000283210">
    <property type="component" value="Chromosome 9"/>
</dbReference>
<dbReference type="GO" id="GO:0006869">
    <property type="term" value="P:lipid transport"/>
    <property type="evidence" value="ECO:0007669"/>
    <property type="project" value="UniProtKB-KW"/>
</dbReference>
<keyword evidence="2" id="KW-0445">Lipid transport</keyword>
<dbReference type="PANTHER" id="PTHR10972:SF194">
    <property type="entry name" value="OXYSTEROL-BINDING PROTEIN 2"/>
    <property type="match status" value="1"/>
</dbReference>
<keyword evidence="4" id="KW-0175">Coiled coil</keyword>
<keyword evidence="8" id="KW-1185">Reference proteome</keyword>
<dbReference type="InterPro" id="IPR000648">
    <property type="entry name" value="Oxysterol-bd"/>
</dbReference>
<feature type="coiled-coil region" evidence="4">
    <location>
        <begin position="226"/>
        <end position="253"/>
    </location>
</feature>
<organism evidence="7 8">
    <name type="scientific">Oryzias javanicus</name>
    <name type="common">Javanese ricefish</name>
    <name type="synonym">Aplocheilus javanicus</name>
    <dbReference type="NCBI Taxonomy" id="123683"/>
    <lineage>
        <taxon>Eukaryota</taxon>
        <taxon>Metazoa</taxon>
        <taxon>Chordata</taxon>
        <taxon>Craniata</taxon>
        <taxon>Vertebrata</taxon>
        <taxon>Euteleostomi</taxon>
        <taxon>Actinopterygii</taxon>
        <taxon>Neopterygii</taxon>
        <taxon>Teleostei</taxon>
        <taxon>Neoteleostei</taxon>
        <taxon>Acanthomorphata</taxon>
        <taxon>Ovalentaria</taxon>
        <taxon>Atherinomorphae</taxon>
        <taxon>Beloniformes</taxon>
        <taxon>Adrianichthyidae</taxon>
        <taxon>Oryziinae</taxon>
        <taxon>Oryzias</taxon>
    </lineage>
</organism>
<evidence type="ECO:0000256" key="3">
    <source>
        <dbReference type="ARBA" id="ARBA00023121"/>
    </source>
</evidence>
<dbReference type="InterPro" id="IPR011993">
    <property type="entry name" value="PH-like_dom_sf"/>
</dbReference>
<feature type="domain" description="PH" evidence="6">
    <location>
        <begin position="20"/>
        <end position="112"/>
    </location>
</feature>
<keyword evidence="1" id="KW-0813">Transport</keyword>
<dbReference type="Gene3D" id="2.30.29.30">
    <property type="entry name" value="Pleckstrin-homology domain (PH domain)/Phosphotyrosine-binding domain (PTB)"/>
    <property type="match status" value="1"/>
</dbReference>
<dbReference type="PANTHER" id="PTHR10972">
    <property type="entry name" value="OXYSTEROL-BINDING PROTEIN-RELATED"/>
    <property type="match status" value="1"/>
</dbReference>
<evidence type="ECO:0000256" key="4">
    <source>
        <dbReference type="SAM" id="Coils"/>
    </source>
</evidence>
<feature type="compositionally biased region" description="Acidic residues" evidence="5">
    <location>
        <begin position="121"/>
        <end position="130"/>
    </location>
</feature>
<reference evidence="7 8" key="1">
    <citation type="submission" date="2018-11" db="EMBL/GenBank/DDBJ databases">
        <authorList>
            <person name="Lopez-Roques C."/>
            <person name="Donnadieu C."/>
            <person name="Bouchez O."/>
            <person name="Klopp C."/>
            <person name="Cabau C."/>
            <person name="Zahm M."/>
        </authorList>
    </citation>
    <scope>NUCLEOTIDE SEQUENCE [LARGE SCALE GENOMIC DNA]</scope>
    <source>
        <strain evidence="7">RS831</strain>
        <tissue evidence="7">Whole body</tissue>
    </source>
</reference>
<dbReference type="GO" id="GO:0097038">
    <property type="term" value="C:perinuclear endoplasmic reticulum"/>
    <property type="evidence" value="ECO:0007669"/>
    <property type="project" value="TreeGrafter"/>
</dbReference>
<dbReference type="SMART" id="SM00233">
    <property type="entry name" value="PH"/>
    <property type="match status" value="1"/>
</dbReference>
<dbReference type="InterPro" id="IPR001849">
    <property type="entry name" value="PH_domain"/>
</dbReference>
<accession>A0A437D088</accession>
<feature type="region of interest" description="Disordered" evidence="5">
    <location>
        <begin position="119"/>
        <end position="138"/>
    </location>
</feature>
<dbReference type="Pfam" id="PF00169">
    <property type="entry name" value="PH"/>
    <property type="match status" value="1"/>
</dbReference>
<dbReference type="SUPFAM" id="SSF50729">
    <property type="entry name" value="PH domain-like"/>
    <property type="match status" value="1"/>
</dbReference>
<evidence type="ECO:0000256" key="1">
    <source>
        <dbReference type="ARBA" id="ARBA00022448"/>
    </source>
</evidence>
<evidence type="ECO:0000259" key="6">
    <source>
        <dbReference type="PROSITE" id="PS50003"/>
    </source>
</evidence>
<dbReference type="GO" id="GO:0005886">
    <property type="term" value="C:plasma membrane"/>
    <property type="evidence" value="ECO:0007669"/>
    <property type="project" value="TreeGrafter"/>
</dbReference>
<evidence type="ECO:0000313" key="8">
    <source>
        <dbReference type="Proteomes" id="UP000283210"/>
    </source>
</evidence>
<dbReference type="CDD" id="cd13284">
    <property type="entry name" value="PH_OSBP_ORP4"/>
    <property type="match status" value="1"/>
</dbReference>
<dbReference type="PROSITE" id="PS50003">
    <property type="entry name" value="PH_DOMAIN"/>
    <property type="match status" value="1"/>
</dbReference>
<dbReference type="GO" id="GO:0005829">
    <property type="term" value="C:cytosol"/>
    <property type="evidence" value="ECO:0007669"/>
    <property type="project" value="TreeGrafter"/>
</dbReference>
<dbReference type="EMBL" id="CM012445">
    <property type="protein sequence ID" value="RVE68284.1"/>
    <property type="molecule type" value="Genomic_DNA"/>
</dbReference>
<name>A0A437D088_ORYJA</name>
<evidence type="ECO:0000256" key="2">
    <source>
        <dbReference type="ARBA" id="ARBA00023055"/>
    </source>
</evidence>
<dbReference type="OrthoDB" id="14833at2759"/>